<comment type="caution">
    <text evidence="1">The sequence shown here is derived from an EMBL/GenBank/DDBJ whole genome shotgun (WGS) entry which is preliminary data.</text>
</comment>
<dbReference type="SUPFAM" id="SSF52096">
    <property type="entry name" value="ClpP/crotonase"/>
    <property type="match status" value="1"/>
</dbReference>
<dbReference type="InterPro" id="IPR029045">
    <property type="entry name" value="ClpP/crotonase-like_dom_sf"/>
</dbReference>
<evidence type="ECO:0000313" key="2">
    <source>
        <dbReference type="Proteomes" id="UP001172645"/>
    </source>
</evidence>
<gene>
    <name evidence="1" type="ORF">PY649_14485</name>
</gene>
<organism evidence="1 2">
    <name type="scientific">Rhizobium mayense</name>
    <dbReference type="NCBI Taxonomy" id="1312184"/>
    <lineage>
        <taxon>Bacteria</taxon>
        <taxon>Pseudomonadati</taxon>
        <taxon>Pseudomonadota</taxon>
        <taxon>Alphaproteobacteria</taxon>
        <taxon>Hyphomicrobiales</taxon>
        <taxon>Rhizobiaceae</taxon>
        <taxon>Rhizobium/Agrobacterium group</taxon>
        <taxon>Rhizobium</taxon>
    </lineage>
</organism>
<evidence type="ECO:0000313" key="1">
    <source>
        <dbReference type="EMBL" id="MDL2400112.1"/>
    </source>
</evidence>
<sequence length="336" mass="36954">MQFEYSEPQTDLERALGGYFSINLFGKIIEGDDIKFRQFLERSAPPPRISVYLNSSGGDVEAAMGIGRLIRDASFSTSVGTYTLDHQEVGEYLIPRKFTPGKCLSAATLIFLGGRLRYFDPESEFGVHQFSFKNPSPHNLEKSQRLSAAIARYIEDMDIPAAFLELSAMASGHDLQLVTGDQLRALKVVTDGETPAAWGVEVHQDAMWVRGQRDSLFGHGKVMVIYAKSDGFSFAALVEAMGHERELMTFGLVEIIANGEDVRIDVTDRCLRSPTGIYIMFMIKLSDEEAKVLTDATSIGIRVRASEDAEIFLGIAAMSTEGGGSMLKGLYHIGSK</sequence>
<name>A0ABT7JW31_9HYPH</name>
<dbReference type="EMBL" id="JARFYM010000010">
    <property type="protein sequence ID" value="MDL2400112.1"/>
    <property type="molecule type" value="Genomic_DNA"/>
</dbReference>
<proteinExistence type="predicted"/>
<protein>
    <submittedName>
        <fullName evidence="1">Uncharacterized protein</fullName>
    </submittedName>
</protein>
<accession>A0ABT7JW31</accession>
<dbReference type="Gene3D" id="3.90.226.10">
    <property type="entry name" value="2-enoyl-CoA Hydratase, Chain A, domain 1"/>
    <property type="match status" value="1"/>
</dbReference>
<reference evidence="1" key="1">
    <citation type="submission" date="2023-06" db="EMBL/GenBank/DDBJ databases">
        <title>Phylogenetic Diversity of Rhizobium strains.</title>
        <authorList>
            <person name="Moura F.T."/>
            <person name="Helene L.C.F."/>
            <person name="Hungria M."/>
        </authorList>
    </citation>
    <scope>NUCLEOTIDE SEQUENCE</scope>
    <source>
        <strain evidence="1">CCGE526</strain>
    </source>
</reference>
<keyword evidence="2" id="KW-1185">Reference proteome</keyword>
<dbReference type="RefSeq" id="WP_285869173.1">
    <property type="nucleotide sequence ID" value="NZ_JARFYM010000010.1"/>
</dbReference>
<dbReference type="Proteomes" id="UP001172645">
    <property type="component" value="Unassembled WGS sequence"/>
</dbReference>